<reference evidence="4 5" key="1">
    <citation type="submission" date="2016-10" db="EMBL/GenBank/DDBJ databases">
        <authorList>
            <person name="de Groot N.N."/>
        </authorList>
    </citation>
    <scope>NUCLEOTIDE SEQUENCE [LARGE SCALE GENOMIC DNA]</scope>
    <source>
        <strain evidence="4 5">WG14</strain>
    </source>
</reference>
<evidence type="ECO:0000256" key="2">
    <source>
        <dbReference type="SAM" id="Coils"/>
    </source>
</evidence>
<dbReference type="AlphaFoldDB" id="A0A1G6QFA9"/>
<keyword evidence="4" id="KW-0269">Exonuclease</keyword>
<dbReference type="PIRSF" id="PIRSF033091">
    <property type="entry name" value="Pesterase_YhaO"/>
    <property type="match status" value="1"/>
</dbReference>
<keyword evidence="1" id="KW-0378">Hydrolase</keyword>
<protein>
    <submittedName>
        <fullName evidence="4">DNA repair exonuclease SbcCD nuclease subunit</fullName>
    </submittedName>
</protein>
<dbReference type="SUPFAM" id="SSF56300">
    <property type="entry name" value="Metallo-dependent phosphatases"/>
    <property type="match status" value="1"/>
</dbReference>
<dbReference type="CDD" id="cd00840">
    <property type="entry name" value="MPP_Mre11_N"/>
    <property type="match status" value="1"/>
</dbReference>
<dbReference type="GO" id="GO:0004527">
    <property type="term" value="F:exonuclease activity"/>
    <property type="evidence" value="ECO:0007669"/>
    <property type="project" value="UniProtKB-KW"/>
</dbReference>
<evidence type="ECO:0000313" key="5">
    <source>
        <dbReference type="Proteomes" id="UP000199322"/>
    </source>
</evidence>
<dbReference type="InterPro" id="IPR029052">
    <property type="entry name" value="Metallo-depent_PP-like"/>
</dbReference>
<feature type="domain" description="Calcineurin-like phosphoesterase" evidence="3">
    <location>
        <begin position="12"/>
        <end position="209"/>
    </location>
</feature>
<name>A0A1G6QFA9_9BACT</name>
<gene>
    <name evidence="4" type="ORF">SAMN04488588_2066</name>
</gene>
<feature type="coiled-coil region" evidence="2">
    <location>
        <begin position="270"/>
        <end position="297"/>
    </location>
</feature>
<accession>A0A1G6QFA9</accession>
<dbReference type="Proteomes" id="UP000199322">
    <property type="component" value="Unassembled WGS sequence"/>
</dbReference>
<dbReference type="EMBL" id="FMYV01000012">
    <property type="protein sequence ID" value="SDC91079.1"/>
    <property type="molecule type" value="Genomic_DNA"/>
</dbReference>
<sequence length="418" mass="48936">MGGKPLKDNNFTFIHCSDLHLGRNFSHREQIDQKVFDYILNSSYESFKNIVRDAIKFNIDFMVISGDVFDTISHKLKAQLFLKEQFEKLNNHGINVYMIHGNHDPIEEWKRNIEFPKNVYTFPPDKIETYEFKKGNETLAKISGISYARSDVQENLSLKFEVKKEDFFNIAILHSNVGGIKGLDNYAPASVNDLIYKNFDYWALGHYHKNTILKENPYIVYPGTTQGLSINENGVKGYYLVKVYNKNTEIEFKKSSVLEWEVLPINTEGIDTLDLLLNNLSKEINKIKNEIPKILRIVLTGHTALHNDLTEDNLNDILMKFREAEIEEENFVWIESIKNNTKPEIELEELKRENDFISKFIDNYVNSEENFEDLLSTDNSYPRLKKYIKMFSEEEKKEILENSMIDGIDYLRGEKYEN</sequence>
<dbReference type="PANTHER" id="PTHR30337:SF7">
    <property type="entry name" value="PHOSPHOESTERASE"/>
    <property type="match status" value="1"/>
</dbReference>
<dbReference type="STRING" id="28234.SAMN04488588_2066"/>
<dbReference type="PANTHER" id="PTHR30337">
    <property type="entry name" value="COMPONENT OF ATP-DEPENDENT DSDNA EXONUCLEASE"/>
    <property type="match status" value="1"/>
</dbReference>
<keyword evidence="2" id="KW-0175">Coiled coil</keyword>
<organism evidence="4 5">
    <name type="scientific">Geotoga petraea</name>
    <dbReference type="NCBI Taxonomy" id="28234"/>
    <lineage>
        <taxon>Bacteria</taxon>
        <taxon>Thermotogati</taxon>
        <taxon>Thermotogota</taxon>
        <taxon>Thermotogae</taxon>
        <taxon>Petrotogales</taxon>
        <taxon>Petrotogaceae</taxon>
        <taxon>Geotoga</taxon>
    </lineage>
</organism>
<dbReference type="InterPro" id="IPR041796">
    <property type="entry name" value="Mre11_N"/>
</dbReference>
<dbReference type="InterPro" id="IPR050535">
    <property type="entry name" value="DNA_Repair-Maintenance_Comp"/>
</dbReference>
<evidence type="ECO:0000259" key="3">
    <source>
        <dbReference type="Pfam" id="PF00149"/>
    </source>
</evidence>
<keyword evidence="4" id="KW-0540">Nuclease</keyword>
<dbReference type="InterPro" id="IPR004843">
    <property type="entry name" value="Calcineurin-like_PHP"/>
</dbReference>
<dbReference type="Gene3D" id="3.60.21.10">
    <property type="match status" value="1"/>
</dbReference>
<proteinExistence type="predicted"/>
<dbReference type="Pfam" id="PF00149">
    <property type="entry name" value="Metallophos"/>
    <property type="match status" value="1"/>
</dbReference>
<evidence type="ECO:0000256" key="1">
    <source>
        <dbReference type="ARBA" id="ARBA00022801"/>
    </source>
</evidence>
<evidence type="ECO:0000313" key="4">
    <source>
        <dbReference type="EMBL" id="SDC91079.1"/>
    </source>
</evidence>
<keyword evidence="5" id="KW-1185">Reference proteome</keyword>
<dbReference type="InterPro" id="IPR014576">
    <property type="entry name" value="Pesterase_YhaO"/>
</dbReference>